<evidence type="ECO:0000256" key="7">
    <source>
        <dbReference type="SAM" id="Phobius"/>
    </source>
</evidence>
<evidence type="ECO:0000256" key="2">
    <source>
        <dbReference type="ARBA" id="ARBA00022475"/>
    </source>
</evidence>
<sequence length="433" mass="46363">MRLREALELALGSMKTGKMRSMLTLLGIIIGIMSVITILTLGHALKTQTLGSLDSLGLNNLQVQVQNRKAAEDSQSDYFFGGAEVKDADALITASQVSGVKERFGDKITGVSYSGYAGGLGDVETSMDTLAPPTVKAAVSPVNEDYLRLSGIQITSGRGLTEQDVTEGRHVAIISPKLLSDLFKDDVDRALGSEVRFRNDAGTASFIVIGVSGEQKGGLLVGSSKQATVYVPYPIQQLFPRDDGVPSVENAYSEVSFRVAQGVDKEAVRDELQTYFDRAYQGNNQYMAKVVDNKKDMESINQVLNSISLAVAAIGGISLLVGGIGVMNVMLITVTERTREIGVRKALGARRRDIKVQFIIEAMIVCLIGGLIGVVLGAVFGMIGATMLGQFVFPPPAAVIISLLFCMGIGLFFGYYPAAKAAKMNPIEALRYE</sequence>
<evidence type="ECO:0000313" key="11">
    <source>
        <dbReference type="Proteomes" id="UP000515570"/>
    </source>
</evidence>
<name>A0A7G5FGF8_9CORY</name>
<keyword evidence="2" id="KW-1003">Cell membrane</keyword>
<organism evidence="10 11">
    <name type="scientific">Corynebacterium hindlerae</name>
    <dbReference type="NCBI Taxonomy" id="699041"/>
    <lineage>
        <taxon>Bacteria</taxon>
        <taxon>Bacillati</taxon>
        <taxon>Actinomycetota</taxon>
        <taxon>Actinomycetes</taxon>
        <taxon>Mycobacteriales</taxon>
        <taxon>Corynebacteriaceae</taxon>
        <taxon>Corynebacterium</taxon>
    </lineage>
</organism>
<proteinExistence type="inferred from homology"/>
<evidence type="ECO:0000256" key="1">
    <source>
        <dbReference type="ARBA" id="ARBA00004651"/>
    </source>
</evidence>
<accession>A0A7G5FGF8</accession>
<feature type="domain" description="ABC3 transporter permease C-terminal" evidence="8">
    <location>
        <begin position="314"/>
        <end position="426"/>
    </location>
</feature>
<dbReference type="InterPro" id="IPR025857">
    <property type="entry name" value="MacB_PCD"/>
</dbReference>
<evidence type="ECO:0000259" key="8">
    <source>
        <dbReference type="Pfam" id="PF02687"/>
    </source>
</evidence>
<dbReference type="InterPro" id="IPR050250">
    <property type="entry name" value="Macrolide_Exporter_MacB"/>
</dbReference>
<evidence type="ECO:0000259" key="9">
    <source>
        <dbReference type="Pfam" id="PF12704"/>
    </source>
</evidence>
<feature type="domain" description="MacB-like periplasmic core" evidence="9">
    <location>
        <begin position="21"/>
        <end position="274"/>
    </location>
</feature>
<evidence type="ECO:0000313" key="10">
    <source>
        <dbReference type="EMBL" id="QMV85699.1"/>
    </source>
</evidence>
<comment type="similarity">
    <text evidence="6">Belongs to the ABC-4 integral membrane protein family.</text>
</comment>
<dbReference type="RefSeq" id="WP_182386520.1">
    <property type="nucleotide sequence ID" value="NZ_CP059833.1"/>
</dbReference>
<evidence type="ECO:0000256" key="3">
    <source>
        <dbReference type="ARBA" id="ARBA00022692"/>
    </source>
</evidence>
<feature type="transmembrane region" description="Helical" evidence="7">
    <location>
        <begin position="356"/>
        <end position="385"/>
    </location>
</feature>
<dbReference type="PANTHER" id="PTHR30572:SF4">
    <property type="entry name" value="ABC TRANSPORTER PERMEASE YTRF"/>
    <property type="match status" value="1"/>
</dbReference>
<keyword evidence="4 7" id="KW-1133">Transmembrane helix</keyword>
<feature type="transmembrane region" description="Helical" evidence="7">
    <location>
        <begin position="397"/>
        <end position="416"/>
    </location>
</feature>
<protein>
    <submittedName>
        <fullName evidence="10">ABC transporter permease</fullName>
    </submittedName>
</protein>
<dbReference type="Proteomes" id="UP000515570">
    <property type="component" value="Chromosome"/>
</dbReference>
<dbReference type="GO" id="GO:0022857">
    <property type="term" value="F:transmembrane transporter activity"/>
    <property type="evidence" value="ECO:0007669"/>
    <property type="project" value="TreeGrafter"/>
</dbReference>
<dbReference type="PANTHER" id="PTHR30572">
    <property type="entry name" value="MEMBRANE COMPONENT OF TRANSPORTER-RELATED"/>
    <property type="match status" value="1"/>
</dbReference>
<dbReference type="Pfam" id="PF12704">
    <property type="entry name" value="MacB_PCD"/>
    <property type="match status" value="1"/>
</dbReference>
<reference evidence="10 11" key="1">
    <citation type="submission" date="2020-07" db="EMBL/GenBank/DDBJ databases">
        <title>non toxigenic Corynebacterium sp. nov from a clinical source.</title>
        <authorList>
            <person name="Bernier A.-M."/>
            <person name="Bernard K."/>
        </authorList>
    </citation>
    <scope>NUCLEOTIDE SEQUENCE [LARGE SCALE GENOMIC DNA]</scope>
    <source>
        <strain evidence="11">NML 93-0612</strain>
    </source>
</reference>
<keyword evidence="11" id="KW-1185">Reference proteome</keyword>
<dbReference type="AlphaFoldDB" id="A0A7G5FGF8"/>
<dbReference type="EMBL" id="CP059833">
    <property type="protein sequence ID" value="QMV85699.1"/>
    <property type="molecule type" value="Genomic_DNA"/>
</dbReference>
<evidence type="ECO:0000256" key="6">
    <source>
        <dbReference type="ARBA" id="ARBA00038076"/>
    </source>
</evidence>
<dbReference type="GO" id="GO:0005886">
    <property type="term" value="C:plasma membrane"/>
    <property type="evidence" value="ECO:0007669"/>
    <property type="project" value="UniProtKB-SubCell"/>
</dbReference>
<evidence type="ECO:0000256" key="4">
    <source>
        <dbReference type="ARBA" id="ARBA00022989"/>
    </source>
</evidence>
<comment type="subcellular location">
    <subcellularLocation>
        <location evidence="1">Cell membrane</location>
        <topology evidence="1">Multi-pass membrane protein</topology>
    </subcellularLocation>
</comment>
<dbReference type="Pfam" id="PF02687">
    <property type="entry name" value="FtsX"/>
    <property type="match status" value="1"/>
</dbReference>
<feature type="transmembrane region" description="Helical" evidence="7">
    <location>
        <begin position="21"/>
        <end position="45"/>
    </location>
</feature>
<keyword evidence="5 7" id="KW-0472">Membrane</keyword>
<keyword evidence="3 7" id="KW-0812">Transmembrane</keyword>
<dbReference type="InterPro" id="IPR003838">
    <property type="entry name" value="ABC3_permease_C"/>
</dbReference>
<gene>
    <name evidence="10" type="ORF">HW450_02880</name>
</gene>
<evidence type="ECO:0000256" key="5">
    <source>
        <dbReference type="ARBA" id="ARBA00023136"/>
    </source>
</evidence>
<feature type="transmembrane region" description="Helical" evidence="7">
    <location>
        <begin position="307"/>
        <end position="335"/>
    </location>
</feature>